<reference evidence="1 2" key="1">
    <citation type="journal article" date="2016" name="Mol. Biol. Evol.">
        <title>Comparative Genomics of Early-Diverging Mushroom-Forming Fungi Provides Insights into the Origins of Lignocellulose Decay Capabilities.</title>
        <authorList>
            <person name="Nagy L.G."/>
            <person name="Riley R."/>
            <person name="Tritt A."/>
            <person name="Adam C."/>
            <person name="Daum C."/>
            <person name="Floudas D."/>
            <person name="Sun H."/>
            <person name="Yadav J.S."/>
            <person name="Pangilinan J."/>
            <person name="Larsson K.H."/>
            <person name="Matsuura K."/>
            <person name="Barry K."/>
            <person name="Labutti K."/>
            <person name="Kuo R."/>
            <person name="Ohm R.A."/>
            <person name="Bhattacharya S.S."/>
            <person name="Shirouzu T."/>
            <person name="Yoshinaga Y."/>
            <person name="Martin F.M."/>
            <person name="Grigoriev I.V."/>
            <person name="Hibbett D.S."/>
        </authorList>
    </citation>
    <scope>NUCLEOTIDE SEQUENCE [LARGE SCALE GENOMIC DNA]</scope>
    <source>
        <strain evidence="1 2">HHB10207 ss-3</strain>
    </source>
</reference>
<sequence>MHTKFPEDMWARIVPYMIDKGMKDWENAASAHVFETHNVPLHEMSSFHRSLCVIFIDAVSDYVAPFRAFREMSTFCRDPPATEQGLPETDYVPLPPFLSAEITLPTAQFAPHTCTCNQCRKQVRRFGNEKHIFRFQYSQTIEDARSRSCSALESAWEDFLFQIESWFEEETLRIESPIDPFPIFNDFERLGPAISDACTLSDVMIGGPLSAEELLRVAVTLHLLPAVQARDGPAPDVPKALPLDGVGYLVRSPEAGPVLFVTGNWLLPLASQDANNRNAKILVLPQSDECSLVTEHLAYPRAIHTLCMPSLGRPESVDYLPLRHENLNLACLPCGEHDAVEHDLPNFEIYCSDAESDGFSLFSLFDPSKLGEYGVECLALQLSTVYNHQWIQIWWRPTLYLGRKCDHSNLHQIATRCSFTIDDILRQLDPPTELVLEEIGSFRCQKDMDYDAVCRYTDLLRETLGQQTKRLTQRGGAFQRHRAIFVRCDPEEPTESIIFLAASCNRWIYVVDYQECWDCATFEMLQKGCLVALAFGCRVISTCNHCHS</sequence>
<dbReference type="Proteomes" id="UP000076798">
    <property type="component" value="Unassembled WGS sequence"/>
</dbReference>
<gene>
    <name evidence="1" type="ORF">SISSUDRAFT_1130722</name>
</gene>
<dbReference type="AlphaFoldDB" id="A0A166B4B1"/>
<keyword evidence="2" id="KW-1185">Reference proteome</keyword>
<protein>
    <submittedName>
        <fullName evidence="1">Uncharacterized protein</fullName>
    </submittedName>
</protein>
<organism evidence="1 2">
    <name type="scientific">Sistotremastrum suecicum HHB10207 ss-3</name>
    <dbReference type="NCBI Taxonomy" id="1314776"/>
    <lineage>
        <taxon>Eukaryota</taxon>
        <taxon>Fungi</taxon>
        <taxon>Dikarya</taxon>
        <taxon>Basidiomycota</taxon>
        <taxon>Agaricomycotina</taxon>
        <taxon>Agaricomycetes</taxon>
        <taxon>Sistotremastrales</taxon>
        <taxon>Sistotremastraceae</taxon>
        <taxon>Sistotremastrum</taxon>
    </lineage>
</organism>
<evidence type="ECO:0000313" key="2">
    <source>
        <dbReference type="Proteomes" id="UP000076798"/>
    </source>
</evidence>
<dbReference type="OrthoDB" id="3265206at2759"/>
<dbReference type="EMBL" id="KV428121">
    <property type="protein sequence ID" value="KZT35985.1"/>
    <property type="molecule type" value="Genomic_DNA"/>
</dbReference>
<evidence type="ECO:0000313" key="1">
    <source>
        <dbReference type="EMBL" id="KZT35985.1"/>
    </source>
</evidence>
<name>A0A166B4B1_9AGAM</name>
<proteinExistence type="predicted"/>
<accession>A0A166B4B1</accession>